<dbReference type="AlphaFoldDB" id="A0A3P7LW09"/>
<name>A0A3P7LW09_DIBLA</name>
<dbReference type="GO" id="GO:0005737">
    <property type="term" value="C:cytoplasm"/>
    <property type="evidence" value="ECO:0007669"/>
    <property type="project" value="TreeGrafter"/>
</dbReference>
<dbReference type="Proteomes" id="UP000281553">
    <property type="component" value="Unassembled WGS sequence"/>
</dbReference>
<protein>
    <recommendedName>
        <fullName evidence="4">Protein kinase domain-containing protein</fullName>
    </recommendedName>
</protein>
<dbReference type="InterPro" id="IPR011009">
    <property type="entry name" value="Kinase-like_dom_sf"/>
</dbReference>
<reference evidence="5 6" key="1">
    <citation type="submission" date="2018-11" db="EMBL/GenBank/DDBJ databases">
        <authorList>
            <consortium name="Pathogen Informatics"/>
        </authorList>
    </citation>
    <scope>NUCLEOTIDE SEQUENCE [LARGE SCALE GENOMIC DNA]</scope>
</reference>
<dbReference type="InterPro" id="IPR050629">
    <property type="entry name" value="STE20/SPS1-PAK"/>
</dbReference>
<dbReference type="PROSITE" id="PS50011">
    <property type="entry name" value="PROTEIN_KINASE_DOM"/>
    <property type="match status" value="1"/>
</dbReference>
<evidence type="ECO:0000259" key="4">
    <source>
        <dbReference type="PROSITE" id="PS50011"/>
    </source>
</evidence>
<sequence length="252" mass="27739">MSSASLVTLAAEASTQWPVVRNAYEFVKSIGMLFPLSNWFSGQGATSVVHEAVCKSLNRKCAIKIINLDKSSTSASLDEINREIKSMKNMKNENIVAYYSSFVDGTELFIVMDLCQRGSLLDVIKFIQSERDTTYGVFDENTIATILRDVLRGLAYIHESGLVHRDLKCGNLLVKDDGVIQIADFGVAGFLATQPMSATGSVDLRRYTFVGTPCWMAPEVMQQVCASPPQLPAHTLLSSLYIFLSKTLGKFS</sequence>
<organism evidence="5 6">
    <name type="scientific">Dibothriocephalus latus</name>
    <name type="common">Fish tapeworm</name>
    <name type="synonym">Diphyllobothrium latum</name>
    <dbReference type="NCBI Taxonomy" id="60516"/>
    <lineage>
        <taxon>Eukaryota</taxon>
        <taxon>Metazoa</taxon>
        <taxon>Spiralia</taxon>
        <taxon>Lophotrochozoa</taxon>
        <taxon>Platyhelminthes</taxon>
        <taxon>Cestoda</taxon>
        <taxon>Eucestoda</taxon>
        <taxon>Diphyllobothriidea</taxon>
        <taxon>Diphyllobothriidae</taxon>
        <taxon>Dibothriocephalus</taxon>
    </lineage>
</organism>
<dbReference type="EMBL" id="UYRU01058809">
    <property type="protein sequence ID" value="VDN14288.1"/>
    <property type="molecule type" value="Genomic_DNA"/>
</dbReference>
<evidence type="ECO:0000313" key="6">
    <source>
        <dbReference type="Proteomes" id="UP000281553"/>
    </source>
</evidence>
<dbReference type="OrthoDB" id="8693905at2759"/>
<keyword evidence="6" id="KW-1185">Reference proteome</keyword>
<evidence type="ECO:0000313" key="5">
    <source>
        <dbReference type="EMBL" id="VDN14288.1"/>
    </source>
</evidence>
<evidence type="ECO:0000256" key="3">
    <source>
        <dbReference type="ARBA" id="ARBA00022840"/>
    </source>
</evidence>
<keyword evidence="2" id="KW-0547">Nucleotide-binding</keyword>
<dbReference type="GO" id="GO:0004674">
    <property type="term" value="F:protein serine/threonine kinase activity"/>
    <property type="evidence" value="ECO:0007669"/>
    <property type="project" value="TreeGrafter"/>
</dbReference>
<dbReference type="InterPro" id="IPR008271">
    <property type="entry name" value="Ser/Thr_kinase_AS"/>
</dbReference>
<dbReference type="SUPFAM" id="SSF56112">
    <property type="entry name" value="Protein kinase-like (PK-like)"/>
    <property type="match status" value="1"/>
</dbReference>
<keyword evidence="3" id="KW-0067">ATP-binding</keyword>
<dbReference type="Pfam" id="PF00069">
    <property type="entry name" value="Pkinase"/>
    <property type="match status" value="1"/>
</dbReference>
<dbReference type="Gene3D" id="1.10.510.10">
    <property type="entry name" value="Transferase(Phosphotransferase) domain 1"/>
    <property type="match status" value="1"/>
</dbReference>
<accession>A0A3P7LW09</accession>
<dbReference type="Gene3D" id="3.30.200.20">
    <property type="entry name" value="Phosphorylase Kinase, domain 1"/>
    <property type="match status" value="1"/>
</dbReference>
<evidence type="ECO:0000256" key="1">
    <source>
        <dbReference type="ARBA" id="ARBA00008874"/>
    </source>
</evidence>
<proteinExistence type="inferred from homology"/>
<feature type="domain" description="Protein kinase" evidence="4">
    <location>
        <begin position="35"/>
        <end position="252"/>
    </location>
</feature>
<dbReference type="GO" id="GO:0005524">
    <property type="term" value="F:ATP binding"/>
    <property type="evidence" value="ECO:0007669"/>
    <property type="project" value="UniProtKB-KW"/>
</dbReference>
<comment type="similarity">
    <text evidence="1">Belongs to the protein kinase superfamily. STE Ser/Thr protein kinase family. STE20 subfamily.</text>
</comment>
<dbReference type="SMART" id="SM00220">
    <property type="entry name" value="S_TKc"/>
    <property type="match status" value="1"/>
</dbReference>
<dbReference type="PROSITE" id="PS00108">
    <property type="entry name" value="PROTEIN_KINASE_ST"/>
    <property type="match status" value="1"/>
</dbReference>
<gene>
    <name evidence="5" type="ORF">DILT_LOCUS10119</name>
</gene>
<dbReference type="PANTHER" id="PTHR48012:SF16">
    <property type="entry name" value="NON-SPECIFIC SERINE_THREONINE PROTEIN KINASE"/>
    <property type="match status" value="1"/>
</dbReference>
<dbReference type="PANTHER" id="PTHR48012">
    <property type="entry name" value="STERILE20-LIKE KINASE, ISOFORM B-RELATED"/>
    <property type="match status" value="1"/>
</dbReference>
<dbReference type="InterPro" id="IPR000719">
    <property type="entry name" value="Prot_kinase_dom"/>
</dbReference>
<evidence type="ECO:0000256" key="2">
    <source>
        <dbReference type="ARBA" id="ARBA00022741"/>
    </source>
</evidence>